<dbReference type="Pfam" id="PF01551">
    <property type="entry name" value="Peptidase_M23"/>
    <property type="match status" value="1"/>
</dbReference>
<dbReference type="PANTHER" id="PTHR21666">
    <property type="entry name" value="PEPTIDASE-RELATED"/>
    <property type="match status" value="1"/>
</dbReference>
<sequence length="192" mass="19826">MTIPLRLRRALVIGVAELVVVVSLLLAVPAFVGAQPSSAANVSAPPGSRYSVPLSPRPTVVRGFDEPTRRWQPGHRGIDLATTSGTAVLAAGDGIVRFAGIVAGKPTVSIEHDDGVITTYEPVRAGVGRGVRVRRGQAIGTIEAGHPGCTAAACLHWGARRGSGRAADYLNPLALLGAVRVRLKPVDGPVSP</sequence>
<feature type="domain" description="M23ase beta-sheet core" evidence="2">
    <location>
        <begin position="74"/>
        <end position="162"/>
    </location>
</feature>
<evidence type="ECO:0000313" key="3">
    <source>
        <dbReference type="EMBL" id="NKY02649.1"/>
    </source>
</evidence>
<proteinExistence type="predicted"/>
<organism evidence="3 4">
    <name type="scientific">Gordonia polyisoprenivorans</name>
    <dbReference type="NCBI Taxonomy" id="84595"/>
    <lineage>
        <taxon>Bacteria</taxon>
        <taxon>Bacillati</taxon>
        <taxon>Actinomycetota</taxon>
        <taxon>Actinomycetes</taxon>
        <taxon>Mycobacteriales</taxon>
        <taxon>Gordoniaceae</taxon>
        <taxon>Gordonia</taxon>
    </lineage>
</organism>
<reference evidence="3 4" key="1">
    <citation type="submission" date="2020-04" db="EMBL/GenBank/DDBJ databases">
        <title>MicrobeNet Type strains.</title>
        <authorList>
            <person name="Nicholson A.C."/>
        </authorList>
    </citation>
    <scope>NUCLEOTIDE SEQUENCE [LARGE SCALE GENOMIC DNA]</scope>
    <source>
        <strain evidence="3 4">ATCC BAA-14</strain>
    </source>
</reference>
<dbReference type="CDD" id="cd12797">
    <property type="entry name" value="M23_peptidase"/>
    <property type="match status" value="1"/>
</dbReference>
<dbReference type="AlphaFoldDB" id="A0A846WMS1"/>
<evidence type="ECO:0000259" key="2">
    <source>
        <dbReference type="Pfam" id="PF01551"/>
    </source>
</evidence>
<dbReference type="Proteomes" id="UP000563898">
    <property type="component" value="Unassembled WGS sequence"/>
</dbReference>
<dbReference type="Gene3D" id="2.70.70.10">
    <property type="entry name" value="Glucose Permease (Domain IIA)"/>
    <property type="match status" value="1"/>
</dbReference>
<dbReference type="GO" id="GO:0004222">
    <property type="term" value="F:metalloendopeptidase activity"/>
    <property type="evidence" value="ECO:0007669"/>
    <property type="project" value="TreeGrafter"/>
</dbReference>
<dbReference type="EMBL" id="JAAXPC010000007">
    <property type="protein sequence ID" value="NKY02649.1"/>
    <property type="molecule type" value="Genomic_DNA"/>
</dbReference>
<evidence type="ECO:0000313" key="4">
    <source>
        <dbReference type="Proteomes" id="UP000563898"/>
    </source>
</evidence>
<dbReference type="InterPro" id="IPR011055">
    <property type="entry name" value="Dup_hybrid_motif"/>
</dbReference>
<accession>A0A846WMS1</accession>
<keyword evidence="1" id="KW-0732">Signal</keyword>
<name>A0A846WMS1_9ACTN</name>
<dbReference type="InterPro" id="IPR016047">
    <property type="entry name" value="M23ase_b-sheet_dom"/>
</dbReference>
<gene>
    <name evidence="3" type="ORF">HGA05_13810</name>
</gene>
<dbReference type="InterPro" id="IPR050570">
    <property type="entry name" value="Cell_wall_metabolism_enzyme"/>
</dbReference>
<evidence type="ECO:0000256" key="1">
    <source>
        <dbReference type="ARBA" id="ARBA00022729"/>
    </source>
</evidence>
<dbReference type="RefSeq" id="WP_006371317.1">
    <property type="nucleotide sequence ID" value="NZ_JAAXPC010000007.1"/>
</dbReference>
<protein>
    <submittedName>
        <fullName evidence="3">M23 family metallopeptidase</fullName>
    </submittedName>
</protein>
<dbReference type="SUPFAM" id="SSF51261">
    <property type="entry name" value="Duplicated hybrid motif"/>
    <property type="match status" value="1"/>
</dbReference>
<dbReference type="PANTHER" id="PTHR21666:SF289">
    <property type="entry name" value="L-ALA--D-GLU ENDOPEPTIDASE"/>
    <property type="match status" value="1"/>
</dbReference>
<comment type="caution">
    <text evidence="3">The sequence shown here is derived from an EMBL/GenBank/DDBJ whole genome shotgun (WGS) entry which is preliminary data.</text>
</comment>